<dbReference type="SUPFAM" id="SSF46458">
    <property type="entry name" value="Globin-like"/>
    <property type="match status" value="1"/>
</dbReference>
<name>A0AAW1QPL7_9CHLO</name>
<sequence>MMNQPEARDCKCPGAEENEPETGKRSVSWDAAALAQEAARLSLEGITAFYQRTVADKRVKHFYEGVDIHRLRAKQVQFMELAFGGPEAYRGRDIYAAHARLRREQGLDEFHFDVILEHFASSLQSLSIPQELISEAMSVLRPLRQTFVRHSSEDQDSRLASVVTLEHPPRALTAEVST</sequence>
<organism evidence="6 7">
    <name type="scientific">[Myrmecia] bisecta</name>
    <dbReference type="NCBI Taxonomy" id="41462"/>
    <lineage>
        <taxon>Eukaryota</taxon>
        <taxon>Viridiplantae</taxon>
        <taxon>Chlorophyta</taxon>
        <taxon>core chlorophytes</taxon>
        <taxon>Trebouxiophyceae</taxon>
        <taxon>Trebouxiales</taxon>
        <taxon>Trebouxiaceae</taxon>
        <taxon>Myrmecia</taxon>
    </lineage>
</organism>
<dbReference type="Proteomes" id="UP001489004">
    <property type="component" value="Unassembled WGS sequence"/>
</dbReference>
<dbReference type="EMBL" id="JALJOR010000002">
    <property type="protein sequence ID" value="KAK9823403.1"/>
    <property type="molecule type" value="Genomic_DNA"/>
</dbReference>
<evidence type="ECO:0000313" key="7">
    <source>
        <dbReference type="Proteomes" id="UP001489004"/>
    </source>
</evidence>
<keyword evidence="4" id="KW-0408">Iron</keyword>
<keyword evidence="1" id="KW-0813">Transport</keyword>
<dbReference type="AlphaFoldDB" id="A0AAW1QPL7"/>
<evidence type="ECO:0000256" key="3">
    <source>
        <dbReference type="ARBA" id="ARBA00022723"/>
    </source>
</evidence>
<feature type="compositionally biased region" description="Basic and acidic residues" evidence="5">
    <location>
        <begin position="1"/>
        <end position="11"/>
    </location>
</feature>
<keyword evidence="2" id="KW-0349">Heme</keyword>
<dbReference type="GO" id="GO:0019825">
    <property type="term" value="F:oxygen binding"/>
    <property type="evidence" value="ECO:0007669"/>
    <property type="project" value="InterPro"/>
</dbReference>
<reference evidence="6 7" key="1">
    <citation type="journal article" date="2024" name="Nat. Commun.">
        <title>Phylogenomics reveals the evolutionary origins of lichenization in chlorophyte algae.</title>
        <authorList>
            <person name="Puginier C."/>
            <person name="Libourel C."/>
            <person name="Otte J."/>
            <person name="Skaloud P."/>
            <person name="Haon M."/>
            <person name="Grisel S."/>
            <person name="Petersen M."/>
            <person name="Berrin J.G."/>
            <person name="Delaux P.M."/>
            <person name="Dal Grande F."/>
            <person name="Keller J."/>
        </authorList>
    </citation>
    <scope>NUCLEOTIDE SEQUENCE [LARGE SCALE GENOMIC DNA]</scope>
    <source>
        <strain evidence="6 7">SAG 2043</strain>
    </source>
</reference>
<gene>
    <name evidence="6" type="ORF">WJX72_002522</name>
</gene>
<keyword evidence="3" id="KW-0479">Metal-binding</keyword>
<dbReference type="CDD" id="cd00454">
    <property type="entry name" value="TrHb1_N"/>
    <property type="match status" value="1"/>
</dbReference>
<evidence type="ECO:0000256" key="1">
    <source>
        <dbReference type="ARBA" id="ARBA00022448"/>
    </source>
</evidence>
<feature type="region of interest" description="Disordered" evidence="5">
    <location>
        <begin position="1"/>
        <end position="27"/>
    </location>
</feature>
<accession>A0AAW1QPL7</accession>
<dbReference type="Pfam" id="PF01152">
    <property type="entry name" value="Bac_globin"/>
    <property type="match status" value="1"/>
</dbReference>
<comment type="caution">
    <text evidence="6">The sequence shown here is derived from an EMBL/GenBank/DDBJ whole genome shotgun (WGS) entry which is preliminary data.</text>
</comment>
<dbReference type="InterPro" id="IPR012292">
    <property type="entry name" value="Globin/Proto"/>
</dbReference>
<keyword evidence="7" id="KW-1185">Reference proteome</keyword>
<dbReference type="Gene3D" id="1.10.490.10">
    <property type="entry name" value="Globins"/>
    <property type="match status" value="1"/>
</dbReference>
<evidence type="ECO:0008006" key="8">
    <source>
        <dbReference type="Google" id="ProtNLM"/>
    </source>
</evidence>
<dbReference type="InterPro" id="IPR009050">
    <property type="entry name" value="Globin-like_sf"/>
</dbReference>
<protein>
    <recommendedName>
        <fullName evidence="8">Group 1 truncated hemoglobin</fullName>
    </recommendedName>
</protein>
<evidence type="ECO:0000313" key="6">
    <source>
        <dbReference type="EMBL" id="KAK9823403.1"/>
    </source>
</evidence>
<evidence type="ECO:0000256" key="4">
    <source>
        <dbReference type="ARBA" id="ARBA00023004"/>
    </source>
</evidence>
<dbReference type="InterPro" id="IPR001486">
    <property type="entry name" value="Hemoglobin_trunc"/>
</dbReference>
<evidence type="ECO:0000256" key="5">
    <source>
        <dbReference type="SAM" id="MobiDB-lite"/>
    </source>
</evidence>
<dbReference type="GO" id="GO:0020037">
    <property type="term" value="F:heme binding"/>
    <property type="evidence" value="ECO:0007669"/>
    <property type="project" value="InterPro"/>
</dbReference>
<proteinExistence type="predicted"/>
<evidence type="ECO:0000256" key="2">
    <source>
        <dbReference type="ARBA" id="ARBA00022617"/>
    </source>
</evidence>
<dbReference type="GO" id="GO:0046872">
    <property type="term" value="F:metal ion binding"/>
    <property type="evidence" value="ECO:0007669"/>
    <property type="project" value="UniProtKB-KW"/>
</dbReference>